<protein>
    <submittedName>
        <fullName evidence="1">Uncharacterized protein</fullName>
    </submittedName>
</protein>
<reference evidence="1" key="1">
    <citation type="journal article" date="2025" name="Int. J. Syst. Evol. Microbiol.">
        <title>Inconstantimicrobium mannanitabidum sp. nov., a novel member of the family Clostridiaceae isolated from anoxic soil under the treatment of reductive soil disinfestation.</title>
        <authorList>
            <person name="Ueki A."/>
            <person name="Tonouchi A."/>
            <person name="Honma S."/>
            <person name="Kaku N."/>
            <person name="Ueki K."/>
        </authorList>
    </citation>
    <scope>NUCLEOTIDE SEQUENCE</scope>
    <source>
        <strain evidence="1">TW13</strain>
    </source>
</reference>
<proteinExistence type="predicted"/>
<accession>A0ACB5RIR6</accession>
<name>A0ACB5RIR6_9CLOT</name>
<sequence>MAITATKQERSLNIKLETGTKNGNPVYTTQKFGNVADTATDEDLFAVATAIGGVMAAGNKVVLKNELYKLAQA</sequence>
<gene>
    <name evidence="1" type="ORF">rsdtw13_42320</name>
</gene>
<dbReference type="EMBL" id="BROD01000002">
    <property type="protein sequence ID" value="GKX68974.1"/>
    <property type="molecule type" value="Genomic_DNA"/>
</dbReference>
<dbReference type="Proteomes" id="UP001058074">
    <property type="component" value="Unassembled WGS sequence"/>
</dbReference>
<comment type="caution">
    <text evidence="1">The sequence shown here is derived from an EMBL/GenBank/DDBJ whole genome shotgun (WGS) entry which is preliminary data.</text>
</comment>
<keyword evidence="2" id="KW-1185">Reference proteome</keyword>
<evidence type="ECO:0000313" key="2">
    <source>
        <dbReference type="Proteomes" id="UP001058074"/>
    </source>
</evidence>
<evidence type="ECO:0000313" key="1">
    <source>
        <dbReference type="EMBL" id="GKX68974.1"/>
    </source>
</evidence>
<organism evidence="1 2">
    <name type="scientific">Inconstantimicrobium mannanitabidum</name>
    <dbReference type="NCBI Taxonomy" id="1604901"/>
    <lineage>
        <taxon>Bacteria</taxon>
        <taxon>Bacillati</taxon>
        <taxon>Bacillota</taxon>
        <taxon>Clostridia</taxon>
        <taxon>Eubacteriales</taxon>
        <taxon>Clostridiaceae</taxon>
        <taxon>Inconstantimicrobium</taxon>
    </lineage>
</organism>